<feature type="chain" id="PRO_5004549752" description="Copper transport protein" evidence="6">
    <location>
        <begin position="29"/>
        <end position="214"/>
    </location>
</feature>
<feature type="transmembrane region" description="Helical" evidence="5">
    <location>
        <begin position="174"/>
        <end position="199"/>
    </location>
</feature>
<dbReference type="PANTHER" id="PTHR12483">
    <property type="entry name" value="SOLUTE CARRIER FAMILY 31 COPPER TRANSPORTERS"/>
    <property type="match status" value="1"/>
</dbReference>
<dbReference type="Pfam" id="PF04145">
    <property type="entry name" value="Ctr"/>
    <property type="match status" value="1"/>
</dbReference>
<evidence type="ECO:0000256" key="5">
    <source>
        <dbReference type="RuleBase" id="RU367022"/>
    </source>
</evidence>
<feature type="signal peptide" evidence="6">
    <location>
        <begin position="1"/>
        <end position="28"/>
    </location>
</feature>
<reference evidence="7 8" key="1">
    <citation type="journal article" date="2012" name="Science">
        <title>The Paleozoic origin of enzymatic lignin decomposition reconstructed from 31 fungal genomes.</title>
        <authorList>
            <person name="Floudas D."/>
            <person name="Binder M."/>
            <person name="Riley R."/>
            <person name="Barry K."/>
            <person name="Blanchette R.A."/>
            <person name="Henrissat B."/>
            <person name="Martinez A.T."/>
            <person name="Otillar R."/>
            <person name="Spatafora J.W."/>
            <person name="Yadav J.S."/>
            <person name="Aerts A."/>
            <person name="Benoit I."/>
            <person name="Boyd A."/>
            <person name="Carlson A."/>
            <person name="Copeland A."/>
            <person name="Coutinho P.M."/>
            <person name="de Vries R.P."/>
            <person name="Ferreira P."/>
            <person name="Findley K."/>
            <person name="Foster B."/>
            <person name="Gaskell J."/>
            <person name="Glotzer D."/>
            <person name="Gorecki P."/>
            <person name="Heitman J."/>
            <person name="Hesse C."/>
            <person name="Hori C."/>
            <person name="Igarashi K."/>
            <person name="Jurgens J.A."/>
            <person name="Kallen N."/>
            <person name="Kersten P."/>
            <person name="Kohler A."/>
            <person name="Kuees U."/>
            <person name="Kumar T.K.A."/>
            <person name="Kuo A."/>
            <person name="LaButti K."/>
            <person name="Larrondo L.F."/>
            <person name="Lindquist E."/>
            <person name="Ling A."/>
            <person name="Lombard V."/>
            <person name="Lucas S."/>
            <person name="Lundell T."/>
            <person name="Martin R."/>
            <person name="McLaughlin D.J."/>
            <person name="Morgenstern I."/>
            <person name="Morin E."/>
            <person name="Murat C."/>
            <person name="Nagy L.G."/>
            <person name="Nolan M."/>
            <person name="Ohm R.A."/>
            <person name="Patyshakuliyeva A."/>
            <person name="Rokas A."/>
            <person name="Ruiz-Duenas F.J."/>
            <person name="Sabat G."/>
            <person name="Salamov A."/>
            <person name="Samejima M."/>
            <person name="Schmutz J."/>
            <person name="Slot J.C."/>
            <person name="St John F."/>
            <person name="Stenlid J."/>
            <person name="Sun H."/>
            <person name="Sun S."/>
            <person name="Syed K."/>
            <person name="Tsang A."/>
            <person name="Wiebenga A."/>
            <person name="Young D."/>
            <person name="Pisabarro A."/>
            <person name="Eastwood D.C."/>
            <person name="Martin F."/>
            <person name="Cullen D."/>
            <person name="Grigoriev I.V."/>
            <person name="Hibbett D.S."/>
        </authorList>
    </citation>
    <scope>NUCLEOTIDE SEQUENCE</scope>
    <source>
        <strain evidence="8">FP-58527</strain>
    </source>
</reference>
<dbReference type="PANTHER" id="PTHR12483:SF27">
    <property type="entry name" value="COPPER TRANSPORT PROTEIN CTR1"/>
    <property type="match status" value="1"/>
</dbReference>
<comment type="subcellular location">
    <subcellularLocation>
        <location evidence="1 5">Membrane</location>
        <topology evidence="1 5">Multi-pass membrane protein</topology>
    </subcellularLocation>
</comment>
<dbReference type="GO" id="GO:0005886">
    <property type="term" value="C:plasma membrane"/>
    <property type="evidence" value="ECO:0007669"/>
    <property type="project" value="TreeGrafter"/>
</dbReference>
<evidence type="ECO:0000313" key="8">
    <source>
        <dbReference type="Proteomes" id="UP000015241"/>
    </source>
</evidence>
<keyword evidence="6" id="KW-0732">Signal</keyword>
<organism evidence="7 8">
    <name type="scientific">Fomitopsis schrenkii</name>
    <name type="common">Brown rot fungus</name>
    <dbReference type="NCBI Taxonomy" id="2126942"/>
    <lineage>
        <taxon>Eukaryota</taxon>
        <taxon>Fungi</taxon>
        <taxon>Dikarya</taxon>
        <taxon>Basidiomycota</taxon>
        <taxon>Agaricomycotina</taxon>
        <taxon>Agaricomycetes</taxon>
        <taxon>Polyporales</taxon>
        <taxon>Fomitopsis</taxon>
    </lineage>
</organism>
<sequence>MCCCRSLLPACLCYVVCLCALFAPAVQASSNGMDMSMDDAMNLASGTMLPYLHFTPGDILWFQGWVPASAGAMVGTCIGLFILAMVERWISAARAVMQSHWAQRARIIRLATGSDTSLPTTSTSHLDEKSSSRSLAVPALPSSLPNSTTFRSAPPFVFSHDIPRGILLMVQVTLNYAFMLAVMTFQLGFIFSLIVGLGVGEMLFGRFGGVSLVD</sequence>
<comment type="similarity">
    <text evidence="5">Belongs to the copper transporter (Ctr) (TC 1.A.56) family. SLC31A subfamily.</text>
</comment>
<dbReference type="AlphaFoldDB" id="S8DUB7"/>
<keyword evidence="5" id="KW-0406">Ion transport</keyword>
<dbReference type="STRING" id="743788.S8DUB7"/>
<protein>
    <recommendedName>
        <fullName evidence="5">Copper transport protein</fullName>
    </recommendedName>
</protein>
<feature type="transmembrane region" description="Helical" evidence="5">
    <location>
        <begin position="59"/>
        <end position="84"/>
    </location>
</feature>
<keyword evidence="5" id="KW-0187">Copper transport</keyword>
<name>S8DUB7_FOMSC</name>
<dbReference type="HOGENOM" id="CLU_090404_0_1_1"/>
<accession>S8DUB7</accession>
<keyword evidence="8" id="KW-1185">Reference proteome</keyword>
<dbReference type="InParanoid" id="S8DUB7"/>
<evidence type="ECO:0000256" key="2">
    <source>
        <dbReference type="ARBA" id="ARBA00022692"/>
    </source>
</evidence>
<evidence type="ECO:0000256" key="1">
    <source>
        <dbReference type="ARBA" id="ARBA00004141"/>
    </source>
</evidence>
<keyword evidence="4 5" id="KW-0472">Membrane</keyword>
<evidence type="ECO:0000313" key="7">
    <source>
        <dbReference type="EMBL" id="EPS94818.1"/>
    </source>
</evidence>
<keyword evidence="3 5" id="KW-1133">Transmembrane helix</keyword>
<keyword evidence="5" id="KW-0186">Copper</keyword>
<dbReference type="eggNOG" id="KOG3386">
    <property type="taxonomic scope" value="Eukaryota"/>
</dbReference>
<gene>
    <name evidence="7" type="ORF">FOMPIDRAFT_1133635</name>
</gene>
<keyword evidence="2 5" id="KW-0812">Transmembrane</keyword>
<dbReference type="InterPro" id="IPR007274">
    <property type="entry name" value="Cop_transporter"/>
</dbReference>
<evidence type="ECO:0000256" key="4">
    <source>
        <dbReference type="ARBA" id="ARBA00023136"/>
    </source>
</evidence>
<dbReference type="OrthoDB" id="73901at2759"/>
<dbReference type="Proteomes" id="UP000015241">
    <property type="component" value="Unassembled WGS sequence"/>
</dbReference>
<dbReference type="GO" id="GO:0005375">
    <property type="term" value="F:copper ion transmembrane transporter activity"/>
    <property type="evidence" value="ECO:0007669"/>
    <property type="project" value="UniProtKB-UniRule"/>
</dbReference>
<evidence type="ECO:0000256" key="3">
    <source>
        <dbReference type="ARBA" id="ARBA00022989"/>
    </source>
</evidence>
<keyword evidence="5" id="KW-0813">Transport</keyword>
<dbReference type="EMBL" id="KE504222">
    <property type="protein sequence ID" value="EPS94818.1"/>
    <property type="molecule type" value="Genomic_DNA"/>
</dbReference>
<evidence type="ECO:0000256" key="6">
    <source>
        <dbReference type="SAM" id="SignalP"/>
    </source>
</evidence>
<proteinExistence type="inferred from homology"/>